<dbReference type="InterPro" id="IPR016084">
    <property type="entry name" value="Haem_Oase-like_multi-hlx"/>
</dbReference>
<feature type="chain" id="PRO_5040863054" description="Thiaminase-2/PQQC domain-containing protein" evidence="1">
    <location>
        <begin position="19"/>
        <end position="250"/>
    </location>
</feature>
<dbReference type="Pfam" id="PF03070">
    <property type="entry name" value="TENA_THI-4"/>
    <property type="match status" value="1"/>
</dbReference>
<evidence type="ECO:0000256" key="1">
    <source>
        <dbReference type="SAM" id="SignalP"/>
    </source>
</evidence>
<reference evidence="3" key="1">
    <citation type="submission" date="2021-02" db="EMBL/GenBank/DDBJ databases">
        <title>Comparative genomics reveals that relaxation of natural selection precedes convergent phenotypic evolution of cavefish.</title>
        <authorList>
            <person name="Peng Z."/>
        </authorList>
    </citation>
    <scope>NUCLEOTIDE SEQUENCE</scope>
    <source>
        <tissue evidence="3">Muscle</tissue>
    </source>
</reference>
<organism evidence="3 4">
    <name type="scientific">Triplophysa rosa</name>
    <name type="common">Cave loach</name>
    <dbReference type="NCBI Taxonomy" id="992332"/>
    <lineage>
        <taxon>Eukaryota</taxon>
        <taxon>Metazoa</taxon>
        <taxon>Chordata</taxon>
        <taxon>Craniata</taxon>
        <taxon>Vertebrata</taxon>
        <taxon>Euteleostomi</taxon>
        <taxon>Actinopterygii</taxon>
        <taxon>Neopterygii</taxon>
        <taxon>Teleostei</taxon>
        <taxon>Ostariophysi</taxon>
        <taxon>Cypriniformes</taxon>
        <taxon>Nemacheilidae</taxon>
        <taxon>Triplophysa</taxon>
    </lineage>
</organism>
<dbReference type="PANTHER" id="PTHR43198">
    <property type="entry name" value="BIFUNCTIONAL TH2 PROTEIN"/>
    <property type="match status" value="1"/>
</dbReference>
<dbReference type="AlphaFoldDB" id="A0A9W7X3N5"/>
<dbReference type="PANTHER" id="PTHR43198:SF2">
    <property type="entry name" value="SI:CH1073-67J19.1-RELATED"/>
    <property type="match status" value="1"/>
</dbReference>
<dbReference type="InterPro" id="IPR004305">
    <property type="entry name" value="Thiaminase-2/PQQC"/>
</dbReference>
<dbReference type="GO" id="GO:0005829">
    <property type="term" value="C:cytosol"/>
    <property type="evidence" value="ECO:0007669"/>
    <property type="project" value="TreeGrafter"/>
</dbReference>
<protein>
    <recommendedName>
        <fullName evidence="2">Thiaminase-2/PQQC domain-containing protein</fullName>
    </recommendedName>
</protein>
<dbReference type="Proteomes" id="UP001059041">
    <property type="component" value="Linkage Group LG2"/>
</dbReference>
<keyword evidence="1" id="KW-0732">Signal</keyword>
<proteinExistence type="predicted"/>
<keyword evidence="4" id="KW-1185">Reference proteome</keyword>
<sequence>MRTVALVCFCLLYSSCTSSSLENILVDDVYELLWKNNIGIAYDTYGSEFLREMESGTLQAEKYINFTLQDINYLVKVTEMLREMSERVTEPEDVRDFLNGRYQSYKTFADSMIQQYFFKDQNLAIKETPAMEKYLSDYRTFMKDPLDFIVALLPCTRLWVWLANKMSIPQNSPYYTWKESNMYCHPEKYKPLLNKYLNTPDKVKRANDVFCTQMQNEYHFFTSSLVIDGFCTIIGNNEIKCYDKNVFINV</sequence>
<name>A0A9W7X3N5_TRIRA</name>
<dbReference type="EMBL" id="JAFHDT010000002">
    <property type="protein sequence ID" value="KAI7813428.1"/>
    <property type="molecule type" value="Genomic_DNA"/>
</dbReference>
<dbReference type="SUPFAM" id="SSF48613">
    <property type="entry name" value="Heme oxygenase-like"/>
    <property type="match status" value="1"/>
</dbReference>
<gene>
    <name evidence="3" type="ORF">IRJ41_016889</name>
</gene>
<accession>A0A9W7X3N5</accession>
<feature type="signal peptide" evidence="1">
    <location>
        <begin position="1"/>
        <end position="18"/>
    </location>
</feature>
<feature type="domain" description="Thiaminase-2/PQQC" evidence="2">
    <location>
        <begin position="48"/>
        <end position="225"/>
    </location>
</feature>
<evidence type="ECO:0000313" key="4">
    <source>
        <dbReference type="Proteomes" id="UP001059041"/>
    </source>
</evidence>
<comment type="caution">
    <text evidence="3">The sequence shown here is derived from an EMBL/GenBank/DDBJ whole genome shotgun (WGS) entry which is preliminary data.</text>
</comment>
<dbReference type="Gene3D" id="1.20.910.10">
    <property type="entry name" value="Heme oxygenase-like"/>
    <property type="match status" value="1"/>
</dbReference>
<evidence type="ECO:0000259" key="2">
    <source>
        <dbReference type="Pfam" id="PF03070"/>
    </source>
</evidence>
<dbReference type="OrthoDB" id="6051518at2759"/>
<dbReference type="InterPro" id="IPR050967">
    <property type="entry name" value="Thiamine_Salvage_TenA"/>
</dbReference>
<dbReference type="GO" id="GO:0006772">
    <property type="term" value="P:thiamine metabolic process"/>
    <property type="evidence" value="ECO:0007669"/>
    <property type="project" value="UniProtKB-ARBA"/>
</dbReference>
<evidence type="ECO:0000313" key="3">
    <source>
        <dbReference type="EMBL" id="KAI7813428.1"/>
    </source>
</evidence>